<reference evidence="2 3" key="1">
    <citation type="submission" date="2016-07" db="EMBL/GenBank/DDBJ databases">
        <title>Genome of Pelobium manganitolerans.</title>
        <authorList>
            <person name="Wu S."/>
            <person name="Wang G."/>
        </authorList>
    </citation>
    <scope>NUCLEOTIDE SEQUENCE [LARGE SCALE GENOMIC DNA]</scope>
    <source>
        <strain evidence="2 3">YS-25</strain>
    </source>
</reference>
<evidence type="ECO:0000313" key="2">
    <source>
        <dbReference type="EMBL" id="RKD18699.1"/>
    </source>
</evidence>
<keyword evidence="3" id="KW-1185">Reference proteome</keyword>
<keyword evidence="1" id="KW-0812">Transmembrane</keyword>
<dbReference type="EMBL" id="MBTA01000004">
    <property type="protein sequence ID" value="RKD18699.1"/>
    <property type="molecule type" value="Genomic_DNA"/>
</dbReference>
<protein>
    <submittedName>
        <fullName evidence="2">Uncharacterized protein</fullName>
    </submittedName>
</protein>
<keyword evidence="1" id="KW-0472">Membrane</keyword>
<dbReference type="Proteomes" id="UP000283433">
    <property type="component" value="Unassembled WGS sequence"/>
</dbReference>
<gene>
    <name evidence="2" type="ORF">BCY91_15315</name>
</gene>
<evidence type="ECO:0000256" key="1">
    <source>
        <dbReference type="SAM" id="Phobius"/>
    </source>
</evidence>
<dbReference type="AlphaFoldDB" id="A0A419S9P4"/>
<keyword evidence="1" id="KW-1133">Transmembrane helix</keyword>
<organism evidence="2 3">
    <name type="scientific">Pelobium manganitolerans</name>
    <dbReference type="NCBI Taxonomy" id="1842495"/>
    <lineage>
        <taxon>Bacteria</taxon>
        <taxon>Pseudomonadati</taxon>
        <taxon>Bacteroidota</taxon>
        <taxon>Sphingobacteriia</taxon>
        <taxon>Sphingobacteriales</taxon>
        <taxon>Sphingobacteriaceae</taxon>
        <taxon>Pelobium</taxon>
    </lineage>
</organism>
<accession>A0A419S9P4</accession>
<feature type="transmembrane region" description="Helical" evidence="1">
    <location>
        <begin position="16"/>
        <end position="36"/>
    </location>
</feature>
<evidence type="ECO:0000313" key="3">
    <source>
        <dbReference type="Proteomes" id="UP000283433"/>
    </source>
</evidence>
<proteinExistence type="predicted"/>
<comment type="caution">
    <text evidence="2">The sequence shown here is derived from an EMBL/GenBank/DDBJ whole genome shotgun (WGS) entry which is preliminary data.</text>
</comment>
<feature type="transmembrane region" description="Helical" evidence="1">
    <location>
        <begin position="42"/>
        <end position="63"/>
    </location>
</feature>
<sequence>MNFVRFLIKYNLSCDILRYLLVLLRFIAVFISYFGVLVENVFLIAGFYINILLKTLIMFDILLK</sequence>
<name>A0A419S9P4_9SPHI</name>